<evidence type="ECO:0000313" key="2">
    <source>
        <dbReference type="Proteomes" id="UP000298693"/>
    </source>
</evidence>
<dbReference type="AlphaFoldDB" id="A0A4D8R1N0"/>
<sequence>MTTDPKALLSLGSKLLDIDEARFRQVVDLLQQIGDHPEVQHTFSLIRPRLAEVRPRRRPTFKRLFCEPFEDLFQLPGGDQPAPLNKLDRGVVNALWPLVEGQIGKERLRAVDAALGSASGGAAGGAQQAEKARAFWSMAAAAVADIREQTETGRFADDLGLRLNPDRIRTIEDIARILTIAQPVAELKAVLSPKPIQKLHKDHLDGIQAIGRQVARARPEALKLFVLLAAARLSDPSILLGSLWDMDLGQKSSDRAALFLDLSGTVVAQIEERSRGVASASGGTVDRMAAATLAVDLVASLEATRNAMEHSRNKDFDQRLKTIRNSVHELVRTQVLDGAETEILAAVETLVPGTDTARMAQAENQARALRKCSTIADTLGLRGELKSVTQQATASLTGTARQSLADGVGDARTGYTAIRMIELIAGPAEANQVMDDILRGDRR</sequence>
<keyword evidence="1" id="KW-0614">Plasmid</keyword>
<proteinExistence type="predicted"/>
<evidence type="ECO:0000313" key="1">
    <source>
        <dbReference type="EMBL" id="QCO17295.1"/>
    </source>
</evidence>
<protein>
    <submittedName>
        <fullName evidence="1">Uncharacterized protein</fullName>
    </submittedName>
</protein>
<reference evidence="1 2" key="1">
    <citation type="submission" date="2018-09" db="EMBL/GenBank/DDBJ databases">
        <title>Whole genome based analysis of evolution and adaptive divergence in Indian and Brazilian strains of Azospirillum brasilense.</title>
        <authorList>
            <person name="Singh C."/>
            <person name="Tripathi A.K."/>
        </authorList>
    </citation>
    <scope>NUCLEOTIDE SEQUENCE [LARGE SCALE GENOMIC DNA]</scope>
    <source>
        <strain evidence="1 2">MTCC4039</strain>
        <plasmid evidence="1 2">p1</plasmid>
    </source>
</reference>
<gene>
    <name evidence="1" type="ORF">D3869_18750</name>
</gene>
<organism evidence="1 2">
    <name type="scientific">Azospirillum brasilense</name>
    <dbReference type="NCBI Taxonomy" id="192"/>
    <lineage>
        <taxon>Bacteria</taxon>
        <taxon>Pseudomonadati</taxon>
        <taxon>Pseudomonadota</taxon>
        <taxon>Alphaproteobacteria</taxon>
        <taxon>Rhodospirillales</taxon>
        <taxon>Azospirillaceae</taxon>
        <taxon>Azospirillum</taxon>
    </lineage>
</organism>
<dbReference type="EMBL" id="CP032346">
    <property type="protein sequence ID" value="QCO17295.1"/>
    <property type="molecule type" value="Genomic_DNA"/>
</dbReference>
<name>A0A4D8R1N0_AZOBR</name>
<dbReference type="Proteomes" id="UP000298693">
    <property type="component" value="Plasmid p1"/>
</dbReference>
<geneLocation type="plasmid" evidence="1">
    <name>p1</name>
</geneLocation>
<accession>A0A4D8R1N0</accession>
<dbReference type="RefSeq" id="WP_137141419.1">
    <property type="nucleotide sequence ID" value="NZ_CP032346.1"/>
</dbReference>